<gene>
    <name evidence="1" type="ORF">g.9297</name>
</gene>
<accession>A0A1B6E2N2</accession>
<sequence>MSFEEISQSYMQYSPFLKIFIPSKGHGTQDLVKNGSHPRNEKHENNECDLNAKVIYEDIVGKEAFLDKNKRLKRKHKIKATETHRNSKSKTVFNFNLLMRA</sequence>
<reference evidence="1" key="1">
    <citation type="submission" date="2015-12" db="EMBL/GenBank/DDBJ databases">
        <title>De novo transcriptome assembly of four potential Pierce s Disease insect vectors from Arizona vineyards.</title>
        <authorList>
            <person name="Tassone E.E."/>
        </authorList>
    </citation>
    <scope>NUCLEOTIDE SEQUENCE</scope>
</reference>
<evidence type="ECO:0000313" key="1">
    <source>
        <dbReference type="EMBL" id="JAS32188.1"/>
    </source>
</evidence>
<proteinExistence type="predicted"/>
<feature type="non-terminal residue" evidence="1">
    <location>
        <position position="101"/>
    </location>
</feature>
<organism evidence="1">
    <name type="scientific">Clastoptera arizonana</name>
    <name type="common">Arizona spittle bug</name>
    <dbReference type="NCBI Taxonomy" id="38151"/>
    <lineage>
        <taxon>Eukaryota</taxon>
        <taxon>Metazoa</taxon>
        <taxon>Ecdysozoa</taxon>
        <taxon>Arthropoda</taxon>
        <taxon>Hexapoda</taxon>
        <taxon>Insecta</taxon>
        <taxon>Pterygota</taxon>
        <taxon>Neoptera</taxon>
        <taxon>Paraneoptera</taxon>
        <taxon>Hemiptera</taxon>
        <taxon>Auchenorrhyncha</taxon>
        <taxon>Cercopoidea</taxon>
        <taxon>Clastopteridae</taxon>
        <taxon>Clastoptera</taxon>
    </lineage>
</organism>
<dbReference type="AlphaFoldDB" id="A0A1B6E2N2"/>
<dbReference type="EMBL" id="GEDC01005110">
    <property type="protein sequence ID" value="JAS32188.1"/>
    <property type="molecule type" value="Transcribed_RNA"/>
</dbReference>
<protein>
    <submittedName>
        <fullName evidence="1">Uncharacterized protein</fullName>
    </submittedName>
</protein>
<name>A0A1B6E2N2_9HEMI</name>